<organism evidence="5 6">
    <name type="scientific">Flaviflagellibacter deserti</name>
    <dbReference type="NCBI Taxonomy" id="2267266"/>
    <lineage>
        <taxon>Bacteria</taxon>
        <taxon>Pseudomonadati</taxon>
        <taxon>Pseudomonadota</taxon>
        <taxon>Alphaproteobacteria</taxon>
        <taxon>Hyphomicrobiales</taxon>
        <taxon>Flaviflagellibacter</taxon>
    </lineage>
</organism>
<dbReference type="InterPro" id="IPR004616">
    <property type="entry name" value="Leu/Phe-tRNA_Trfase"/>
</dbReference>
<keyword evidence="3 4" id="KW-0012">Acyltransferase</keyword>
<keyword evidence="1 4" id="KW-0963">Cytoplasm</keyword>
<comment type="catalytic activity">
    <reaction evidence="4">
        <text>L-phenylalanyl-tRNA(Phe) + an N-terminal L-alpha-aminoacyl-[protein] = an N-terminal L-phenylalanyl-L-alpha-aminoacyl-[protein] + tRNA(Phe)</text>
        <dbReference type="Rhea" id="RHEA:43632"/>
        <dbReference type="Rhea" id="RHEA-COMP:9668"/>
        <dbReference type="Rhea" id="RHEA-COMP:9699"/>
        <dbReference type="Rhea" id="RHEA-COMP:10636"/>
        <dbReference type="Rhea" id="RHEA-COMP:10637"/>
        <dbReference type="ChEBI" id="CHEBI:78442"/>
        <dbReference type="ChEBI" id="CHEBI:78531"/>
        <dbReference type="ChEBI" id="CHEBI:78597"/>
        <dbReference type="ChEBI" id="CHEBI:83561"/>
        <dbReference type="EC" id="2.3.2.6"/>
    </reaction>
</comment>
<comment type="similarity">
    <text evidence="4">Belongs to the L/F-transferase family.</text>
</comment>
<comment type="caution">
    <text evidence="5">The sequence shown here is derived from an EMBL/GenBank/DDBJ whole genome shotgun (WGS) entry which is preliminary data.</text>
</comment>
<dbReference type="InterPro" id="IPR016181">
    <property type="entry name" value="Acyl_CoA_acyltransferase"/>
</dbReference>
<dbReference type="PANTHER" id="PTHR30098">
    <property type="entry name" value="LEUCYL/PHENYLALANYL-TRNA--PROTEIN TRANSFERASE"/>
    <property type="match status" value="1"/>
</dbReference>
<evidence type="ECO:0000256" key="3">
    <source>
        <dbReference type="ARBA" id="ARBA00023315"/>
    </source>
</evidence>
<protein>
    <recommendedName>
        <fullName evidence="4">Leucyl/phenylalanyl-tRNA--protein transferase</fullName>
        <ecNumber evidence="4">2.3.2.6</ecNumber>
    </recommendedName>
    <alternativeName>
        <fullName evidence="4">L/F-transferase</fullName>
    </alternativeName>
    <alternativeName>
        <fullName evidence="4">Leucyltransferase</fullName>
    </alternativeName>
    <alternativeName>
        <fullName evidence="4">Phenyalanyltransferase</fullName>
    </alternativeName>
</protein>
<dbReference type="EMBL" id="JBHSJF010000002">
    <property type="protein sequence ID" value="MFC5066888.1"/>
    <property type="molecule type" value="Genomic_DNA"/>
</dbReference>
<evidence type="ECO:0000256" key="4">
    <source>
        <dbReference type="HAMAP-Rule" id="MF_00688"/>
    </source>
</evidence>
<dbReference type="InterPro" id="IPR042221">
    <property type="entry name" value="Leu/Phe-tRNA_Trfase_N"/>
</dbReference>
<dbReference type="Gene3D" id="3.40.630.70">
    <property type="entry name" value="Leucyl/phenylalanyl-tRNA-protein transferase, C-terminal domain"/>
    <property type="match status" value="1"/>
</dbReference>
<dbReference type="Pfam" id="PF03588">
    <property type="entry name" value="Leu_Phe_trans"/>
    <property type="match status" value="1"/>
</dbReference>
<dbReference type="HAMAP" id="MF_00688">
    <property type="entry name" value="Leu_Phe_trans"/>
    <property type="match status" value="1"/>
</dbReference>
<dbReference type="GO" id="GO:0008914">
    <property type="term" value="F:leucyl-tRNA--protein transferase activity"/>
    <property type="evidence" value="ECO:0007669"/>
    <property type="project" value="UniProtKB-EC"/>
</dbReference>
<gene>
    <name evidence="4 5" type="primary">aat</name>
    <name evidence="5" type="ORF">ACFPFW_02540</name>
</gene>
<evidence type="ECO:0000313" key="5">
    <source>
        <dbReference type="EMBL" id="MFC5066888.1"/>
    </source>
</evidence>
<evidence type="ECO:0000256" key="2">
    <source>
        <dbReference type="ARBA" id="ARBA00022679"/>
    </source>
</evidence>
<dbReference type="EC" id="2.3.2.6" evidence="4"/>
<dbReference type="InterPro" id="IPR042203">
    <property type="entry name" value="Leu/Phe-tRNA_Trfase_C"/>
</dbReference>
<comment type="catalytic activity">
    <reaction evidence="4">
        <text>N-terminal L-arginyl-[protein] + L-leucyl-tRNA(Leu) = N-terminal L-leucyl-L-arginyl-[protein] + tRNA(Leu) + H(+)</text>
        <dbReference type="Rhea" id="RHEA:50416"/>
        <dbReference type="Rhea" id="RHEA-COMP:9613"/>
        <dbReference type="Rhea" id="RHEA-COMP:9622"/>
        <dbReference type="Rhea" id="RHEA-COMP:12672"/>
        <dbReference type="Rhea" id="RHEA-COMP:12673"/>
        <dbReference type="ChEBI" id="CHEBI:15378"/>
        <dbReference type="ChEBI" id="CHEBI:64719"/>
        <dbReference type="ChEBI" id="CHEBI:78442"/>
        <dbReference type="ChEBI" id="CHEBI:78494"/>
        <dbReference type="ChEBI" id="CHEBI:133044"/>
        <dbReference type="EC" id="2.3.2.6"/>
    </reaction>
</comment>
<dbReference type="Gene3D" id="3.30.70.3550">
    <property type="entry name" value="Leucyl/phenylalanyl-tRNA-protein transferase, N-terminal domain"/>
    <property type="match status" value="1"/>
</dbReference>
<keyword evidence="2 4" id="KW-0808">Transferase</keyword>
<dbReference type="Proteomes" id="UP001595796">
    <property type="component" value="Unassembled WGS sequence"/>
</dbReference>
<proteinExistence type="inferred from homology"/>
<evidence type="ECO:0000256" key="1">
    <source>
        <dbReference type="ARBA" id="ARBA00022490"/>
    </source>
</evidence>
<dbReference type="SUPFAM" id="SSF55729">
    <property type="entry name" value="Acyl-CoA N-acyltransferases (Nat)"/>
    <property type="match status" value="1"/>
</dbReference>
<accession>A0ABV9YZK3</accession>
<comment type="function">
    <text evidence="4">Functions in the N-end rule pathway of protein degradation where it conjugates Leu, Phe and, less efficiently, Met from aminoacyl-tRNAs to the N-termini of proteins containing an N-terminal arginine or lysine.</text>
</comment>
<dbReference type="NCBIfam" id="TIGR00667">
    <property type="entry name" value="aat"/>
    <property type="match status" value="1"/>
</dbReference>
<comment type="subcellular location">
    <subcellularLocation>
        <location evidence="4">Cytoplasm</location>
    </subcellularLocation>
</comment>
<comment type="catalytic activity">
    <reaction evidence="4">
        <text>N-terminal L-lysyl-[protein] + L-leucyl-tRNA(Leu) = N-terminal L-leucyl-L-lysyl-[protein] + tRNA(Leu) + H(+)</text>
        <dbReference type="Rhea" id="RHEA:12340"/>
        <dbReference type="Rhea" id="RHEA-COMP:9613"/>
        <dbReference type="Rhea" id="RHEA-COMP:9622"/>
        <dbReference type="Rhea" id="RHEA-COMP:12670"/>
        <dbReference type="Rhea" id="RHEA-COMP:12671"/>
        <dbReference type="ChEBI" id="CHEBI:15378"/>
        <dbReference type="ChEBI" id="CHEBI:65249"/>
        <dbReference type="ChEBI" id="CHEBI:78442"/>
        <dbReference type="ChEBI" id="CHEBI:78494"/>
        <dbReference type="ChEBI" id="CHEBI:133043"/>
        <dbReference type="EC" id="2.3.2.6"/>
    </reaction>
</comment>
<name>A0ABV9YZK3_9HYPH</name>
<sequence length="312" mass="35450">MLLDVMFDTSPSGFTKETFGLSREPHVREPLPTRLGRWTMAIAYGLKLKRIHQVPRLLLLSLEWVVRPAAARRRLANARQVTDRQEIVAVVDDLNIETMIDGYRRGIYPMAHMGFMKWWSPAERAVLDPNETHIDKNSRRTIRQGKWKVTFDRDFGAVVKACAGPRRARAPLTWLTARMMQAFVRLHEAGFAHSVEVWSDSGDLIGGLFGIALGSVFFGQSQFSHERNASKIAVGVLHCHLAHWGFVVRDGQRMTPHLESLGFKPVRRDEFETLIERNVNRPVNAPWIVDPDLDVANWHSQSEKAEAALKSA</sequence>
<dbReference type="PANTHER" id="PTHR30098:SF2">
    <property type="entry name" value="LEUCYL_PHENYLALANYL-TRNA--PROTEIN TRANSFERASE"/>
    <property type="match status" value="1"/>
</dbReference>
<evidence type="ECO:0000313" key="6">
    <source>
        <dbReference type="Proteomes" id="UP001595796"/>
    </source>
</evidence>
<keyword evidence="6" id="KW-1185">Reference proteome</keyword>
<dbReference type="RefSeq" id="WP_114957310.1">
    <property type="nucleotide sequence ID" value="NZ_JBHSJF010000002.1"/>
</dbReference>
<reference evidence="6" key="1">
    <citation type="journal article" date="2019" name="Int. J. Syst. Evol. Microbiol.">
        <title>The Global Catalogue of Microorganisms (GCM) 10K type strain sequencing project: providing services to taxonomists for standard genome sequencing and annotation.</title>
        <authorList>
            <consortium name="The Broad Institute Genomics Platform"/>
            <consortium name="The Broad Institute Genome Sequencing Center for Infectious Disease"/>
            <person name="Wu L."/>
            <person name="Ma J."/>
        </authorList>
    </citation>
    <scope>NUCLEOTIDE SEQUENCE [LARGE SCALE GENOMIC DNA]</scope>
    <source>
        <strain evidence="6">CGMCC 1.16444</strain>
    </source>
</reference>